<dbReference type="EMBL" id="LR862129">
    <property type="protein sequence ID" value="CAD1817708.1"/>
    <property type="molecule type" value="Genomic_DNA"/>
</dbReference>
<evidence type="ECO:0000256" key="1">
    <source>
        <dbReference type="SAM" id="MobiDB-lite"/>
    </source>
</evidence>
<accession>A0A6V7NGV4</accession>
<evidence type="ECO:0008006" key="3">
    <source>
        <dbReference type="Google" id="ProtNLM"/>
    </source>
</evidence>
<gene>
    <name evidence="2" type="ORF">CB5_LOCUS919</name>
</gene>
<feature type="region of interest" description="Disordered" evidence="1">
    <location>
        <begin position="77"/>
        <end position="99"/>
    </location>
</feature>
<dbReference type="PANTHER" id="PTHR34355">
    <property type="entry name" value="JOSEPHIN-LIKE PROTEIN"/>
    <property type="match status" value="1"/>
</dbReference>
<name>A0A6V7NGV4_ANACO</name>
<sequence length="118" mass="13298">MMRKSSSRVSISPDATEKPTISLTPNYIYARATKTQNHVPRSLKSRFVRKAHVSVVKFFRRVGANAKTAFCFISKRRSSSATATSSTHQNFAPPRDSHQSEAIEDCIKFINSSSRKYN</sequence>
<proteinExistence type="predicted"/>
<dbReference type="AlphaFoldDB" id="A0A6V7NGV4"/>
<dbReference type="PANTHER" id="PTHR34355:SF1">
    <property type="entry name" value="JOSEPHIN-LIKE PROTEIN"/>
    <property type="match status" value="1"/>
</dbReference>
<evidence type="ECO:0000313" key="2">
    <source>
        <dbReference type="EMBL" id="CAD1817708.1"/>
    </source>
</evidence>
<reference evidence="2" key="1">
    <citation type="submission" date="2020-07" db="EMBL/GenBank/DDBJ databases">
        <authorList>
            <person name="Lin J."/>
        </authorList>
    </citation>
    <scope>NUCLEOTIDE SEQUENCE</scope>
</reference>
<protein>
    <recommendedName>
        <fullName evidence="3">Josephin-like protein</fullName>
    </recommendedName>
</protein>
<feature type="region of interest" description="Disordered" evidence="1">
    <location>
        <begin position="1"/>
        <end position="20"/>
    </location>
</feature>
<organism evidence="2">
    <name type="scientific">Ananas comosus var. bracteatus</name>
    <name type="common">red pineapple</name>
    <dbReference type="NCBI Taxonomy" id="296719"/>
    <lineage>
        <taxon>Eukaryota</taxon>
        <taxon>Viridiplantae</taxon>
        <taxon>Streptophyta</taxon>
        <taxon>Embryophyta</taxon>
        <taxon>Tracheophyta</taxon>
        <taxon>Spermatophyta</taxon>
        <taxon>Magnoliopsida</taxon>
        <taxon>Liliopsida</taxon>
        <taxon>Poales</taxon>
        <taxon>Bromeliaceae</taxon>
        <taxon>Bromelioideae</taxon>
        <taxon>Ananas</taxon>
    </lineage>
</organism>